<organism evidence="1 2">
    <name type="scientific">Sinorhizobium fredii (strain USDA 257)</name>
    <dbReference type="NCBI Taxonomy" id="1185652"/>
    <lineage>
        <taxon>Bacteria</taxon>
        <taxon>Pseudomonadati</taxon>
        <taxon>Pseudomonadota</taxon>
        <taxon>Alphaproteobacteria</taxon>
        <taxon>Hyphomicrobiales</taxon>
        <taxon>Rhizobiaceae</taxon>
        <taxon>Sinorhizobium/Ensifer group</taxon>
        <taxon>Sinorhizobium</taxon>
    </lineage>
</organism>
<reference evidence="1 2" key="1">
    <citation type="journal article" date="2012" name="J. Bacteriol.">
        <title>Complete genome sequence of the broad-host-range strain Sinorhizobium fredii USDA257.</title>
        <authorList>
            <person name="Schuldes J."/>
            <person name="Rodriguez Orbegoso M."/>
            <person name="Schmeisser C."/>
            <person name="Krishnan H.B."/>
            <person name="Daniel R."/>
            <person name="Streit W.R."/>
        </authorList>
    </citation>
    <scope>NUCLEOTIDE SEQUENCE [LARGE SCALE GENOMIC DNA]</scope>
    <source>
        <strain evidence="1 2">USDA 257</strain>
    </source>
</reference>
<accession>I3X666</accession>
<dbReference type="Proteomes" id="UP000006180">
    <property type="component" value="Chromosome"/>
</dbReference>
<evidence type="ECO:0000313" key="2">
    <source>
        <dbReference type="Proteomes" id="UP000006180"/>
    </source>
</evidence>
<sequence>MRLTRVSAAVLILPALSGCNFFDSELVTACEESLKKRLRSPSRYERIEIVRSEAKMDPQAFAKRVAGRTDIPTSYFKSKMQEYDNGQVSPKVFTVIISYDAPNAYGTPIRSVAHCEYISNYGDDSQASEVTVSIDGQTYMEWLIEGMKAANCVRNWLSVDALLPVIKSQGRSWQLQRA</sequence>
<protein>
    <recommendedName>
        <fullName evidence="3">Lipoprotein</fullName>
    </recommendedName>
</protein>
<proteinExistence type="predicted"/>
<dbReference type="PROSITE" id="PS51257">
    <property type="entry name" value="PROKAR_LIPOPROTEIN"/>
    <property type="match status" value="1"/>
</dbReference>
<dbReference type="PATRIC" id="fig|1185652.3.peg.2908"/>
<evidence type="ECO:0000313" key="1">
    <source>
        <dbReference type="EMBL" id="AFL51372.1"/>
    </source>
</evidence>
<gene>
    <name evidence="1" type="ORF">USDA257_c28010</name>
</gene>
<dbReference type="AlphaFoldDB" id="I3X666"/>
<dbReference type="eggNOG" id="ENOG50312X7">
    <property type="taxonomic scope" value="Bacteria"/>
</dbReference>
<dbReference type="STRING" id="1185652.USDA257_c28010"/>
<evidence type="ECO:0008006" key="3">
    <source>
        <dbReference type="Google" id="ProtNLM"/>
    </source>
</evidence>
<dbReference type="KEGG" id="sfd:USDA257_c28010"/>
<dbReference type="RefSeq" id="WP_014763534.1">
    <property type="nucleotide sequence ID" value="NC_018000.1"/>
</dbReference>
<dbReference type="EMBL" id="CP003563">
    <property type="protein sequence ID" value="AFL51372.1"/>
    <property type="molecule type" value="Genomic_DNA"/>
</dbReference>
<dbReference type="HOGENOM" id="CLU_1509609_0_0_5"/>
<name>I3X666_SINF2</name>